<dbReference type="Pfam" id="PF00156">
    <property type="entry name" value="Pribosyltran"/>
    <property type="match status" value="1"/>
</dbReference>
<dbReference type="GO" id="GO:0016757">
    <property type="term" value="F:glycosyltransferase activity"/>
    <property type="evidence" value="ECO:0007669"/>
    <property type="project" value="UniProtKB-KW"/>
</dbReference>
<dbReference type="SUPFAM" id="SSF53271">
    <property type="entry name" value="PRTase-like"/>
    <property type="match status" value="1"/>
</dbReference>
<organism evidence="4 5">
    <name type="scientific">Salinibacterium xinjiangense</name>
    <dbReference type="NCBI Taxonomy" id="386302"/>
    <lineage>
        <taxon>Bacteria</taxon>
        <taxon>Bacillati</taxon>
        <taxon>Actinomycetota</taxon>
        <taxon>Actinomycetes</taxon>
        <taxon>Micrococcales</taxon>
        <taxon>Microbacteriaceae</taxon>
        <taxon>Salinibacterium</taxon>
    </lineage>
</organism>
<keyword evidence="4" id="KW-0328">Glycosyltransferase</keyword>
<evidence type="ECO:0000259" key="3">
    <source>
        <dbReference type="Pfam" id="PF00156"/>
    </source>
</evidence>
<evidence type="ECO:0000313" key="5">
    <source>
        <dbReference type="Proteomes" id="UP000219440"/>
    </source>
</evidence>
<evidence type="ECO:0000256" key="1">
    <source>
        <dbReference type="ARBA" id="ARBA00008007"/>
    </source>
</evidence>
<feature type="domain" description="Phosphoribosyltransferase" evidence="3">
    <location>
        <begin position="155"/>
        <end position="217"/>
    </location>
</feature>
<dbReference type="RefSeq" id="WP_097059335.1">
    <property type="nucleotide sequence ID" value="NZ_OCST01000001.1"/>
</dbReference>
<dbReference type="Proteomes" id="UP000219440">
    <property type="component" value="Unassembled WGS sequence"/>
</dbReference>
<dbReference type="AlphaFoldDB" id="A0A2C8Y7V1"/>
<dbReference type="InterPro" id="IPR029057">
    <property type="entry name" value="PRTase-like"/>
</dbReference>
<dbReference type="CDD" id="cd06223">
    <property type="entry name" value="PRTases_typeI"/>
    <property type="match status" value="1"/>
</dbReference>
<evidence type="ECO:0000313" key="4">
    <source>
        <dbReference type="EMBL" id="SOE46273.1"/>
    </source>
</evidence>
<keyword evidence="5" id="KW-1185">Reference proteome</keyword>
<dbReference type="InterPro" id="IPR051910">
    <property type="entry name" value="ComF/GntX_DNA_util-trans"/>
</dbReference>
<protein>
    <submittedName>
        <fullName evidence="4">Predicted amidophosphoribosyltransferases</fullName>
    </submittedName>
</protein>
<gene>
    <name evidence="4" type="ORF">SAMN06296378_0137</name>
</gene>
<dbReference type="PANTHER" id="PTHR47505:SF1">
    <property type="entry name" value="DNA UTILIZATION PROTEIN YHGH"/>
    <property type="match status" value="1"/>
</dbReference>
<accession>A0A2C8Y7V1</accession>
<keyword evidence="4" id="KW-0808">Transferase</keyword>
<comment type="similarity">
    <text evidence="1">Belongs to the ComF/GntX family.</text>
</comment>
<dbReference type="Gene3D" id="3.40.50.2020">
    <property type="match status" value="1"/>
</dbReference>
<sequence>MFAWLPQALAAILDAWALLLPVECAGCGADDRGLCAACARELHPSATPRTTAGGLEVVTALRYEGRVRRVILAIKEHHRTDVAAALSRPLTVAIRQSLAAAHRQRPGARVEVAAVPTSRSSYRRRGYNPVAVVLGHTGYRPAAVLVTVRRTAPQKSLDSAGRASNLRGAMVARRSLEGRIFVIVDDVLTTGATMDEAARAIRAAGGEVAGAATIAFTPRMFAVRDNPSRRDYGGAKGAEQEPPGFD</sequence>
<evidence type="ECO:0000256" key="2">
    <source>
        <dbReference type="SAM" id="MobiDB-lite"/>
    </source>
</evidence>
<dbReference type="InterPro" id="IPR000836">
    <property type="entry name" value="PRTase_dom"/>
</dbReference>
<feature type="region of interest" description="Disordered" evidence="2">
    <location>
        <begin position="225"/>
        <end position="246"/>
    </location>
</feature>
<name>A0A2C8Y7V1_9MICO</name>
<dbReference type="EMBL" id="OCST01000001">
    <property type="protein sequence ID" value="SOE46273.1"/>
    <property type="molecule type" value="Genomic_DNA"/>
</dbReference>
<dbReference type="OrthoDB" id="5242900at2"/>
<proteinExistence type="inferred from homology"/>
<reference evidence="4 5" key="1">
    <citation type="submission" date="2017-09" db="EMBL/GenBank/DDBJ databases">
        <authorList>
            <person name="Ehlers B."/>
            <person name="Leendertz F.H."/>
        </authorList>
    </citation>
    <scope>NUCLEOTIDE SEQUENCE [LARGE SCALE GENOMIC DNA]</scope>
    <source>
        <strain evidence="4 5">CGMCC 1.05381</strain>
    </source>
</reference>
<dbReference type="PANTHER" id="PTHR47505">
    <property type="entry name" value="DNA UTILIZATION PROTEIN YHGH"/>
    <property type="match status" value="1"/>
</dbReference>